<sequence length="135" mass="13665">MKKVFFSLIAVAIACSTIIVSCSKSNEQDVVNPPGNGGGNGGGGNTCDTVNMKYAADVLPILQSSCYSCHGNGNVSGGVSLGSYASVKTQADNGNLIGVITHAAGYPAMPQGGAKLSDCNINKIKAWIARGAQNN</sequence>
<keyword evidence="1 4" id="KW-0349">Heme</keyword>
<dbReference type="GO" id="GO:0046872">
    <property type="term" value="F:metal ion binding"/>
    <property type="evidence" value="ECO:0007669"/>
    <property type="project" value="UniProtKB-KW"/>
</dbReference>
<gene>
    <name evidence="7" type="ORF">FEF09_06215</name>
</gene>
<evidence type="ECO:0000313" key="7">
    <source>
        <dbReference type="EMBL" id="TWW01588.1"/>
    </source>
</evidence>
<feature type="signal peptide" evidence="5">
    <location>
        <begin position="1"/>
        <end position="21"/>
    </location>
</feature>
<dbReference type="InterPro" id="IPR036909">
    <property type="entry name" value="Cyt_c-like_dom_sf"/>
</dbReference>
<evidence type="ECO:0000256" key="3">
    <source>
        <dbReference type="ARBA" id="ARBA00023004"/>
    </source>
</evidence>
<protein>
    <submittedName>
        <fullName evidence="7">Cytochrome c</fullName>
    </submittedName>
</protein>
<keyword evidence="5" id="KW-0732">Signal</keyword>
<proteinExistence type="predicted"/>
<dbReference type="Pfam" id="PF13442">
    <property type="entry name" value="Cytochrome_CBB3"/>
    <property type="match status" value="1"/>
</dbReference>
<dbReference type="InterPro" id="IPR009056">
    <property type="entry name" value="Cyt_c-like_dom"/>
</dbReference>
<keyword evidence="2 4" id="KW-0479">Metal-binding</keyword>
<dbReference type="RefSeq" id="WP_146304309.1">
    <property type="nucleotide sequence ID" value="NZ_VOHS01000004.1"/>
</dbReference>
<evidence type="ECO:0000256" key="1">
    <source>
        <dbReference type="ARBA" id="ARBA00022617"/>
    </source>
</evidence>
<keyword evidence="3 4" id="KW-0408">Iron</keyword>
<evidence type="ECO:0000256" key="5">
    <source>
        <dbReference type="SAM" id="SignalP"/>
    </source>
</evidence>
<dbReference type="GO" id="GO:0009055">
    <property type="term" value="F:electron transfer activity"/>
    <property type="evidence" value="ECO:0007669"/>
    <property type="project" value="InterPro"/>
</dbReference>
<dbReference type="Proteomes" id="UP000318815">
    <property type="component" value="Unassembled WGS sequence"/>
</dbReference>
<accession>A0A5C6LY85</accession>
<reference evidence="7 8" key="1">
    <citation type="submission" date="2019-08" db="EMBL/GenBank/DDBJ databases">
        <title>Whole genome sequencing of chitin degrading bacteria Chitinophaga pinensis YS16.</title>
        <authorList>
            <person name="Singh R.P."/>
            <person name="Manchanda G."/>
            <person name="Maurya I.K."/>
            <person name="Joshi N.K."/>
            <person name="Srivastava A.K."/>
        </authorList>
    </citation>
    <scope>NUCLEOTIDE SEQUENCE [LARGE SCALE GENOMIC DNA]</scope>
    <source>
        <strain evidence="7 8">YS-16</strain>
    </source>
</reference>
<comment type="caution">
    <text evidence="7">The sequence shown here is derived from an EMBL/GenBank/DDBJ whole genome shotgun (WGS) entry which is preliminary data.</text>
</comment>
<dbReference type="AlphaFoldDB" id="A0A5C6LY85"/>
<evidence type="ECO:0000313" key="8">
    <source>
        <dbReference type="Proteomes" id="UP000318815"/>
    </source>
</evidence>
<dbReference type="EMBL" id="VOHS01000004">
    <property type="protein sequence ID" value="TWW01588.1"/>
    <property type="molecule type" value="Genomic_DNA"/>
</dbReference>
<dbReference type="PROSITE" id="PS51007">
    <property type="entry name" value="CYTC"/>
    <property type="match status" value="1"/>
</dbReference>
<feature type="chain" id="PRO_5022852174" evidence="5">
    <location>
        <begin position="22"/>
        <end position="135"/>
    </location>
</feature>
<dbReference type="PROSITE" id="PS51257">
    <property type="entry name" value="PROKAR_LIPOPROTEIN"/>
    <property type="match status" value="1"/>
</dbReference>
<feature type="domain" description="Cytochrome c" evidence="6">
    <location>
        <begin position="53"/>
        <end position="132"/>
    </location>
</feature>
<evidence type="ECO:0000256" key="2">
    <source>
        <dbReference type="ARBA" id="ARBA00022723"/>
    </source>
</evidence>
<dbReference type="OrthoDB" id="1524066at2"/>
<dbReference type="GO" id="GO:0020037">
    <property type="term" value="F:heme binding"/>
    <property type="evidence" value="ECO:0007669"/>
    <property type="project" value="InterPro"/>
</dbReference>
<keyword evidence="8" id="KW-1185">Reference proteome</keyword>
<organism evidence="7 8">
    <name type="scientific">Chitinophaga pinensis</name>
    <dbReference type="NCBI Taxonomy" id="79329"/>
    <lineage>
        <taxon>Bacteria</taxon>
        <taxon>Pseudomonadati</taxon>
        <taxon>Bacteroidota</taxon>
        <taxon>Chitinophagia</taxon>
        <taxon>Chitinophagales</taxon>
        <taxon>Chitinophagaceae</taxon>
        <taxon>Chitinophaga</taxon>
    </lineage>
</organism>
<evidence type="ECO:0000259" key="6">
    <source>
        <dbReference type="PROSITE" id="PS51007"/>
    </source>
</evidence>
<dbReference type="Gene3D" id="1.10.760.10">
    <property type="entry name" value="Cytochrome c-like domain"/>
    <property type="match status" value="1"/>
</dbReference>
<evidence type="ECO:0000256" key="4">
    <source>
        <dbReference type="PROSITE-ProRule" id="PRU00433"/>
    </source>
</evidence>
<name>A0A5C6LY85_9BACT</name>
<dbReference type="SUPFAM" id="SSF46626">
    <property type="entry name" value="Cytochrome c"/>
    <property type="match status" value="1"/>
</dbReference>